<sequence length="304" mass="35244">MKRPLRKLPLAKQCELDAAVGIIQDGFARAISTRRADRLKNGRILKIILFGSYARGDWVHDPVGRYFSDFDLLVVVDHEDLTDFEFWEDVEKRLLAELSANAMRTPVSLIVHSLDDVNWKLEHGRGFFIDIARDGVVLKDTPGVAFSEPQPLPPSTALEEATGYFEEWKEDASRRQELAEFAISKGFNNEAAFELHRVAETIYQGLLQVLTFYSPKSHNLIRLRNMTEPLEPRLREVWPHDTKFQKRCFELLRAAYVKARYSRHYRITDEELAFLTERIEVLREVVKEASEQRIEELRKAADQA</sequence>
<keyword evidence="2" id="KW-0808">Transferase</keyword>
<dbReference type="Pfam" id="PF05168">
    <property type="entry name" value="HEPN"/>
    <property type="match status" value="1"/>
</dbReference>
<evidence type="ECO:0000313" key="3">
    <source>
        <dbReference type="Proteomes" id="UP000197024"/>
    </source>
</evidence>
<name>A0A1Z3LU06_BREDI</name>
<feature type="domain" description="HEPN" evidence="1">
    <location>
        <begin position="169"/>
        <end position="289"/>
    </location>
</feature>
<evidence type="ECO:0000259" key="1">
    <source>
        <dbReference type="PROSITE" id="PS50910"/>
    </source>
</evidence>
<dbReference type="Pfam" id="PF01909">
    <property type="entry name" value="NTP_transf_2"/>
    <property type="match status" value="1"/>
</dbReference>
<dbReference type="InterPro" id="IPR002934">
    <property type="entry name" value="Polymerase_NTP_transf_dom"/>
</dbReference>
<dbReference type="Gene3D" id="3.30.460.10">
    <property type="entry name" value="Beta Polymerase, domain 2"/>
    <property type="match status" value="1"/>
</dbReference>
<gene>
    <name evidence="2" type="ORF">CD943_00425</name>
</gene>
<accession>A0A1Z3LU06</accession>
<organism evidence="2 3">
    <name type="scientific">Brevundimonas diminuta</name>
    <name type="common">Pseudomonas diminuta</name>
    <dbReference type="NCBI Taxonomy" id="293"/>
    <lineage>
        <taxon>Bacteria</taxon>
        <taxon>Pseudomonadati</taxon>
        <taxon>Pseudomonadota</taxon>
        <taxon>Alphaproteobacteria</taxon>
        <taxon>Caulobacterales</taxon>
        <taxon>Caulobacteraceae</taxon>
        <taxon>Brevundimonas</taxon>
    </lineage>
</organism>
<dbReference type="GO" id="GO:0016779">
    <property type="term" value="F:nucleotidyltransferase activity"/>
    <property type="evidence" value="ECO:0007669"/>
    <property type="project" value="InterPro"/>
</dbReference>
<dbReference type="Gene3D" id="1.20.120.330">
    <property type="entry name" value="Nucleotidyltransferases domain 2"/>
    <property type="match status" value="1"/>
</dbReference>
<dbReference type="SUPFAM" id="SSF81593">
    <property type="entry name" value="Nucleotidyltransferase substrate binding subunit/domain"/>
    <property type="match status" value="1"/>
</dbReference>
<dbReference type="Proteomes" id="UP000197024">
    <property type="component" value="Chromosome"/>
</dbReference>
<dbReference type="PANTHER" id="PTHR33933">
    <property type="entry name" value="NUCLEOTIDYLTRANSFERASE"/>
    <property type="match status" value="1"/>
</dbReference>
<dbReference type="AlphaFoldDB" id="A0A1Z3LU06"/>
<reference evidence="2 3" key="2">
    <citation type="submission" date="2017-06" db="EMBL/GenBank/DDBJ databases">
        <authorList>
            <person name="Kim H.J."/>
            <person name="Triplett B.A."/>
        </authorList>
    </citation>
    <scope>NUCLEOTIDE SEQUENCE [LARGE SCALE GENOMIC DNA]</scope>
    <source>
        <strain evidence="2 3">BZC3</strain>
    </source>
</reference>
<dbReference type="SUPFAM" id="SSF81301">
    <property type="entry name" value="Nucleotidyltransferase"/>
    <property type="match status" value="1"/>
</dbReference>
<dbReference type="SMART" id="SM00748">
    <property type="entry name" value="HEPN"/>
    <property type="match status" value="1"/>
</dbReference>
<protein>
    <submittedName>
        <fullName evidence="2">Nucleotidyltransferase</fullName>
    </submittedName>
</protein>
<dbReference type="RefSeq" id="WP_088409745.1">
    <property type="nucleotide sequence ID" value="NZ_CP021995.1"/>
</dbReference>
<proteinExistence type="predicted"/>
<dbReference type="InterPro" id="IPR043519">
    <property type="entry name" value="NT_sf"/>
</dbReference>
<dbReference type="CDD" id="cd05403">
    <property type="entry name" value="NT_KNTase_like"/>
    <property type="match status" value="1"/>
</dbReference>
<dbReference type="PROSITE" id="PS50910">
    <property type="entry name" value="HEPN"/>
    <property type="match status" value="1"/>
</dbReference>
<dbReference type="EMBL" id="CP021995">
    <property type="protein sequence ID" value="ASD25497.1"/>
    <property type="molecule type" value="Genomic_DNA"/>
</dbReference>
<reference evidence="2 3" key="1">
    <citation type="submission" date="2017-06" db="EMBL/GenBank/DDBJ databases">
        <title>Biodegradation of gentamicin by bacterial consortia AMQD4 in synthetic medium and raw gentamicin sewage.</title>
        <authorList>
            <person name="Chang H."/>
            <person name="Feng Y."/>
            <person name="Li Z."/>
            <person name="Xue J."/>
            <person name="Cheng D."/>
        </authorList>
    </citation>
    <scope>NUCLEOTIDE SEQUENCE [LARGE SCALE GENOMIC DNA]</scope>
    <source>
        <strain evidence="2 3">BZC3</strain>
    </source>
</reference>
<dbReference type="PANTHER" id="PTHR33933:SF1">
    <property type="entry name" value="PROTEIN ADENYLYLTRANSFERASE MNTA-RELATED"/>
    <property type="match status" value="1"/>
</dbReference>
<evidence type="ECO:0000313" key="2">
    <source>
        <dbReference type="EMBL" id="ASD25497.1"/>
    </source>
</evidence>
<dbReference type="InterPro" id="IPR007842">
    <property type="entry name" value="HEPN_dom"/>
</dbReference>
<dbReference type="InterPro" id="IPR052548">
    <property type="entry name" value="Type_VII_TA_antitoxin"/>
</dbReference>